<evidence type="ECO:0000256" key="1">
    <source>
        <dbReference type="ARBA" id="ARBA00009437"/>
    </source>
</evidence>
<keyword evidence="3" id="KW-0238">DNA-binding</keyword>
<dbReference type="InterPro" id="IPR005119">
    <property type="entry name" value="LysR_subst-bd"/>
</dbReference>
<protein>
    <submittedName>
        <fullName evidence="6">Transcriptional regulator</fullName>
    </submittedName>
</protein>
<dbReference type="CDD" id="cd08432">
    <property type="entry name" value="PBP2_GcdR_TrpI_HvrB_AmpR_like"/>
    <property type="match status" value="1"/>
</dbReference>
<dbReference type="FunFam" id="1.10.10.10:FF:000001">
    <property type="entry name" value="LysR family transcriptional regulator"/>
    <property type="match status" value="1"/>
</dbReference>
<gene>
    <name evidence="6" type="ORF">COO20_00935</name>
</gene>
<dbReference type="InterPro" id="IPR036388">
    <property type="entry name" value="WH-like_DNA-bd_sf"/>
</dbReference>
<evidence type="ECO:0000256" key="3">
    <source>
        <dbReference type="ARBA" id="ARBA00023125"/>
    </source>
</evidence>
<dbReference type="Proteomes" id="UP000233597">
    <property type="component" value="Unassembled WGS sequence"/>
</dbReference>
<dbReference type="PROSITE" id="PS50931">
    <property type="entry name" value="HTH_LYSR"/>
    <property type="match status" value="1"/>
</dbReference>
<name>A0A2N3KZB6_9PROT</name>
<keyword evidence="4" id="KW-0804">Transcription</keyword>
<dbReference type="Pfam" id="PF03466">
    <property type="entry name" value="LysR_substrate"/>
    <property type="match status" value="1"/>
</dbReference>
<dbReference type="SUPFAM" id="SSF46785">
    <property type="entry name" value="Winged helix' DNA-binding domain"/>
    <property type="match status" value="1"/>
</dbReference>
<dbReference type="EMBL" id="NWTK01000001">
    <property type="protein sequence ID" value="PKR55820.1"/>
    <property type="molecule type" value="Genomic_DNA"/>
</dbReference>
<dbReference type="InterPro" id="IPR000847">
    <property type="entry name" value="LysR_HTH_N"/>
</dbReference>
<dbReference type="InterPro" id="IPR036390">
    <property type="entry name" value="WH_DNA-bd_sf"/>
</dbReference>
<dbReference type="PANTHER" id="PTHR30537:SF74">
    <property type="entry name" value="HTH-TYPE TRANSCRIPTIONAL REGULATOR TRPI"/>
    <property type="match status" value="1"/>
</dbReference>
<dbReference type="GO" id="GO:0043565">
    <property type="term" value="F:sequence-specific DNA binding"/>
    <property type="evidence" value="ECO:0007669"/>
    <property type="project" value="TreeGrafter"/>
</dbReference>
<dbReference type="AlphaFoldDB" id="A0A2N3KZB6"/>
<dbReference type="RefSeq" id="WP_101263813.1">
    <property type="nucleotide sequence ID" value="NZ_NWTK01000001.1"/>
</dbReference>
<evidence type="ECO:0000313" key="7">
    <source>
        <dbReference type="Proteomes" id="UP000233597"/>
    </source>
</evidence>
<reference evidence="6 7" key="1">
    <citation type="submission" date="2017-09" db="EMBL/GenBank/DDBJ databases">
        <title>Biodiversity and function of Thalassospira species in the particle-attached aromatic-hydrocarbon-degrading consortia from the surface seawater of the South China Sea.</title>
        <authorList>
            <person name="Dong C."/>
            <person name="Liu R."/>
            <person name="Shao Z."/>
        </authorList>
    </citation>
    <scope>NUCLEOTIDE SEQUENCE [LARGE SCALE GENOMIC DNA]</scope>
    <source>
        <strain evidence="6 7">CSC1P2</strain>
    </source>
</reference>
<dbReference type="PRINTS" id="PR00039">
    <property type="entry name" value="HTHLYSR"/>
</dbReference>
<sequence>MVSRLPSIACLRAAEAVARHRSFSRAAVELNLTQTAISHQIRKLEELLGTELFLRNGRVISLTPQGEDYLADIRPLVVGISHATDRLASGHRDTVLRIGCPGTFLLKCLTPRIGEFIARHPDIEVRLLTLDPYSISDREGSRDFKDLSLIVRYGLGTFPGHDAYKISTERIFPVCSPALLGLNDASVTDASLNPAILAQHRVIRATTPLLLRDDWPLWLETAGVPGLAFQSEITCDLLYSCFELAIQGVGMVMGRTPLIDNDIAAGRLIAPFSQSLLSASGYYLTVPYGRGANEPVRLFRDWFLETFDHDEHHQATMAKPKTGA</sequence>
<dbReference type="InterPro" id="IPR058163">
    <property type="entry name" value="LysR-type_TF_proteobact-type"/>
</dbReference>
<comment type="similarity">
    <text evidence="1">Belongs to the LysR transcriptional regulatory family.</text>
</comment>
<feature type="domain" description="HTH lysR-type" evidence="5">
    <location>
        <begin position="6"/>
        <end position="63"/>
    </location>
</feature>
<evidence type="ECO:0000256" key="4">
    <source>
        <dbReference type="ARBA" id="ARBA00023163"/>
    </source>
</evidence>
<evidence type="ECO:0000256" key="2">
    <source>
        <dbReference type="ARBA" id="ARBA00023015"/>
    </source>
</evidence>
<accession>A0A2N3KZB6</accession>
<dbReference type="GO" id="GO:0003700">
    <property type="term" value="F:DNA-binding transcription factor activity"/>
    <property type="evidence" value="ECO:0007669"/>
    <property type="project" value="InterPro"/>
</dbReference>
<evidence type="ECO:0000259" key="5">
    <source>
        <dbReference type="PROSITE" id="PS50931"/>
    </source>
</evidence>
<comment type="caution">
    <text evidence="6">The sequence shown here is derived from an EMBL/GenBank/DDBJ whole genome shotgun (WGS) entry which is preliminary data.</text>
</comment>
<proteinExistence type="inferred from homology"/>
<keyword evidence="2" id="KW-0805">Transcription regulation</keyword>
<dbReference type="OrthoDB" id="9813056at2"/>
<evidence type="ECO:0000313" key="6">
    <source>
        <dbReference type="EMBL" id="PKR55820.1"/>
    </source>
</evidence>
<dbReference type="Gene3D" id="3.40.190.10">
    <property type="entry name" value="Periplasmic binding protein-like II"/>
    <property type="match status" value="2"/>
</dbReference>
<dbReference type="Gene3D" id="1.10.10.10">
    <property type="entry name" value="Winged helix-like DNA-binding domain superfamily/Winged helix DNA-binding domain"/>
    <property type="match status" value="1"/>
</dbReference>
<organism evidence="6 7">
    <name type="scientific">Thalassospira marina</name>
    <dbReference type="NCBI Taxonomy" id="2048283"/>
    <lineage>
        <taxon>Bacteria</taxon>
        <taxon>Pseudomonadati</taxon>
        <taxon>Pseudomonadota</taxon>
        <taxon>Alphaproteobacteria</taxon>
        <taxon>Rhodospirillales</taxon>
        <taxon>Thalassospiraceae</taxon>
        <taxon>Thalassospira</taxon>
    </lineage>
</organism>
<dbReference type="SUPFAM" id="SSF53850">
    <property type="entry name" value="Periplasmic binding protein-like II"/>
    <property type="match status" value="1"/>
</dbReference>
<dbReference type="GO" id="GO:0006351">
    <property type="term" value="P:DNA-templated transcription"/>
    <property type="evidence" value="ECO:0007669"/>
    <property type="project" value="TreeGrafter"/>
</dbReference>
<dbReference type="Pfam" id="PF00126">
    <property type="entry name" value="HTH_1"/>
    <property type="match status" value="1"/>
</dbReference>
<dbReference type="PANTHER" id="PTHR30537">
    <property type="entry name" value="HTH-TYPE TRANSCRIPTIONAL REGULATOR"/>
    <property type="match status" value="1"/>
</dbReference>